<reference evidence="4 5" key="1">
    <citation type="submission" date="2016-10" db="EMBL/GenBank/DDBJ databases">
        <title>Evaluation of Human, Animal and Environmental Mycobacterium chelonae Isolates by Core Genome Phylogenomic Analysis, Targeted Gene Comparison, and Anti-microbial Susceptibility Patterns: A Tale of Mistaken Identities.</title>
        <authorList>
            <person name="Fogelson S.B."/>
            <person name="Camus A.C."/>
            <person name="Lorenz W."/>
            <person name="Vasireddy R."/>
            <person name="Vasireddy S."/>
            <person name="Smith T."/>
            <person name="Brown-Elliott B.A."/>
            <person name="Wallace R.J.Jr."/>
            <person name="Hasan N.A."/>
            <person name="Reischl U."/>
            <person name="Sanchez S."/>
        </authorList>
    </citation>
    <scope>NUCLEOTIDE SEQUENCE [LARGE SCALE GENOMIC DNA]</scope>
    <source>
        <strain evidence="4 5">24999</strain>
    </source>
</reference>
<proteinExistence type="predicted"/>
<protein>
    <submittedName>
        <fullName evidence="4">IS110 family transposase</fullName>
    </submittedName>
</protein>
<feature type="region of interest" description="Disordered" evidence="1">
    <location>
        <begin position="335"/>
        <end position="356"/>
    </location>
</feature>
<accession>A0A1S1JD62</accession>
<evidence type="ECO:0000256" key="1">
    <source>
        <dbReference type="SAM" id="MobiDB-lite"/>
    </source>
</evidence>
<dbReference type="Proteomes" id="UP000179636">
    <property type="component" value="Unassembled WGS sequence"/>
</dbReference>
<accession>A0A1Q9W5G5</accession>
<comment type="caution">
    <text evidence="4">The sequence shown here is derived from an EMBL/GenBank/DDBJ whole genome shotgun (WGS) entry which is preliminary data.</text>
</comment>
<dbReference type="GO" id="GO:0006313">
    <property type="term" value="P:DNA transposition"/>
    <property type="evidence" value="ECO:0007669"/>
    <property type="project" value="InterPro"/>
</dbReference>
<keyword evidence="5" id="KW-1185">Reference proteome</keyword>
<dbReference type="STRING" id="1908205.BKG60_24655"/>
<gene>
    <name evidence="4" type="ORF">BKG61_30380</name>
</gene>
<dbReference type="GO" id="GO:0003677">
    <property type="term" value="F:DNA binding"/>
    <property type="evidence" value="ECO:0007669"/>
    <property type="project" value="InterPro"/>
</dbReference>
<dbReference type="Pfam" id="PF02371">
    <property type="entry name" value="Transposase_20"/>
    <property type="match status" value="1"/>
</dbReference>
<sequence length="356" mass="38826">MVVVGADVHKRSHTFVVVDEVGRKLGEKTVKATTDGHHTAIMWAREQFGVELIWGIEDCRNMSARLERDLLGAGQKVVRVPTKLMAATRKSARTKGKSDPIDALAVARAVLREPDLPVASHDQVSRELKLLTDRRDVLVAQRTSAINRLHWHVHDLDPERSAALGSLNTVKHQKALMAWLDERSGLVAEIARAELTDIIRLTVEINTLAKRLAAGAHQAAPALLQIPGCAELTAAKIVGEAAGISRFKSEAAFACHCGVAPIPAWSGASAGQMRLSRAGNRQLNAAIHRIVLTQIRMTGSAGQIYFQKLLEAGKTKAAARRCVKRRIARRVYQALHQDAPRNDHQNPVKPPQSVAA</sequence>
<feature type="domain" description="Transposase IS110-like N-terminal" evidence="2">
    <location>
        <begin position="4"/>
        <end position="153"/>
    </location>
</feature>
<feature type="domain" description="Transposase IS116/IS110/IS902 C-terminal" evidence="3">
    <location>
        <begin position="222"/>
        <end position="301"/>
    </location>
</feature>
<name>A0A1S1JD62_9MYCO</name>
<evidence type="ECO:0000313" key="4">
    <source>
        <dbReference type="EMBL" id="OHT76873.1"/>
    </source>
</evidence>
<dbReference type="EMBL" id="MLHV01000089">
    <property type="protein sequence ID" value="OHT76873.1"/>
    <property type="molecule type" value="Genomic_DNA"/>
</dbReference>
<dbReference type="OrthoDB" id="4337860at2"/>
<dbReference type="NCBIfam" id="NF033542">
    <property type="entry name" value="transpos_IS110"/>
    <property type="match status" value="1"/>
</dbReference>
<dbReference type="InterPro" id="IPR002525">
    <property type="entry name" value="Transp_IS110-like_N"/>
</dbReference>
<organism evidence="4 5">
    <name type="scientific">Mycobacterium syngnathidarum</name>
    <dbReference type="NCBI Taxonomy" id="1908205"/>
    <lineage>
        <taxon>Bacteria</taxon>
        <taxon>Bacillati</taxon>
        <taxon>Actinomycetota</taxon>
        <taxon>Actinomycetes</taxon>
        <taxon>Mycobacteriales</taxon>
        <taxon>Mycobacteriaceae</taxon>
        <taxon>Mycobacterium</taxon>
    </lineage>
</organism>
<dbReference type="PANTHER" id="PTHR33055:SF16">
    <property type="entry name" value="TRANSPOSASE FOR INSERTION SEQUENCE ELEMENT IS1547"/>
    <property type="match status" value="1"/>
</dbReference>
<evidence type="ECO:0000259" key="3">
    <source>
        <dbReference type="Pfam" id="PF02371"/>
    </source>
</evidence>
<evidence type="ECO:0000313" key="5">
    <source>
        <dbReference type="Proteomes" id="UP000179636"/>
    </source>
</evidence>
<dbReference type="PANTHER" id="PTHR33055">
    <property type="entry name" value="TRANSPOSASE FOR INSERTION SEQUENCE ELEMENT IS1111A"/>
    <property type="match status" value="1"/>
</dbReference>
<dbReference type="AlphaFoldDB" id="A0A1S1JD62"/>
<dbReference type="GO" id="GO:0004803">
    <property type="term" value="F:transposase activity"/>
    <property type="evidence" value="ECO:0007669"/>
    <property type="project" value="InterPro"/>
</dbReference>
<dbReference type="InterPro" id="IPR047650">
    <property type="entry name" value="Transpos_IS110"/>
</dbReference>
<evidence type="ECO:0000259" key="2">
    <source>
        <dbReference type="Pfam" id="PF01548"/>
    </source>
</evidence>
<dbReference type="Pfam" id="PF01548">
    <property type="entry name" value="DEDD_Tnp_IS110"/>
    <property type="match status" value="1"/>
</dbReference>
<dbReference type="InterPro" id="IPR003346">
    <property type="entry name" value="Transposase_20"/>
</dbReference>